<gene>
    <name evidence="1" type="ORF">QBC37DRAFT_377036</name>
</gene>
<organism evidence="1 2">
    <name type="scientific">Rhypophila decipiens</name>
    <dbReference type="NCBI Taxonomy" id="261697"/>
    <lineage>
        <taxon>Eukaryota</taxon>
        <taxon>Fungi</taxon>
        <taxon>Dikarya</taxon>
        <taxon>Ascomycota</taxon>
        <taxon>Pezizomycotina</taxon>
        <taxon>Sordariomycetes</taxon>
        <taxon>Sordariomycetidae</taxon>
        <taxon>Sordariales</taxon>
        <taxon>Naviculisporaceae</taxon>
        <taxon>Rhypophila</taxon>
    </lineage>
</organism>
<accession>A0AAN7B713</accession>
<dbReference type="Proteomes" id="UP001301769">
    <property type="component" value="Unassembled WGS sequence"/>
</dbReference>
<sequence length="110" mass="11953">MADLDDTVVFDASSVTDTASQPSSFATNYSTGGSSAFSLLRKARSVADQLRDINHNDVPEDAKLMPKILIGGESFVLESWGSNKRKKKSVINKYGVRLIKVDEEGNKMGV</sequence>
<keyword evidence="2" id="KW-1185">Reference proteome</keyword>
<proteinExistence type="predicted"/>
<comment type="caution">
    <text evidence="1">The sequence shown here is derived from an EMBL/GenBank/DDBJ whole genome shotgun (WGS) entry which is preliminary data.</text>
</comment>
<dbReference type="EMBL" id="MU858174">
    <property type="protein sequence ID" value="KAK4210460.1"/>
    <property type="molecule type" value="Genomic_DNA"/>
</dbReference>
<reference evidence="1" key="2">
    <citation type="submission" date="2023-05" db="EMBL/GenBank/DDBJ databases">
        <authorList>
            <consortium name="Lawrence Berkeley National Laboratory"/>
            <person name="Steindorff A."/>
            <person name="Hensen N."/>
            <person name="Bonometti L."/>
            <person name="Westerberg I."/>
            <person name="Brannstrom I.O."/>
            <person name="Guillou S."/>
            <person name="Cros-Aarteil S."/>
            <person name="Calhoun S."/>
            <person name="Haridas S."/>
            <person name="Kuo A."/>
            <person name="Mondo S."/>
            <person name="Pangilinan J."/>
            <person name="Riley R."/>
            <person name="Labutti K."/>
            <person name="Andreopoulos B."/>
            <person name="Lipzen A."/>
            <person name="Chen C."/>
            <person name="Yanf M."/>
            <person name="Daum C."/>
            <person name="Ng V."/>
            <person name="Clum A."/>
            <person name="Ohm R."/>
            <person name="Martin F."/>
            <person name="Silar P."/>
            <person name="Natvig D."/>
            <person name="Lalanne C."/>
            <person name="Gautier V."/>
            <person name="Ament-Velasquez S.L."/>
            <person name="Kruys A."/>
            <person name="Hutchinson M.I."/>
            <person name="Powell A.J."/>
            <person name="Barry K."/>
            <person name="Miller A.N."/>
            <person name="Grigoriev I.V."/>
            <person name="Debuchy R."/>
            <person name="Gladieux P."/>
            <person name="Thoren M.H."/>
            <person name="Johannesson H."/>
        </authorList>
    </citation>
    <scope>NUCLEOTIDE SEQUENCE</scope>
    <source>
        <strain evidence="1">PSN293</strain>
    </source>
</reference>
<evidence type="ECO:0000313" key="1">
    <source>
        <dbReference type="EMBL" id="KAK4210460.1"/>
    </source>
</evidence>
<evidence type="ECO:0000313" key="2">
    <source>
        <dbReference type="Proteomes" id="UP001301769"/>
    </source>
</evidence>
<protein>
    <submittedName>
        <fullName evidence="1">Uncharacterized protein</fullName>
    </submittedName>
</protein>
<name>A0AAN7B713_9PEZI</name>
<reference evidence="1" key="1">
    <citation type="journal article" date="2023" name="Mol. Phylogenet. Evol.">
        <title>Genome-scale phylogeny and comparative genomics of the fungal order Sordariales.</title>
        <authorList>
            <person name="Hensen N."/>
            <person name="Bonometti L."/>
            <person name="Westerberg I."/>
            <person name="Brannstrom I.O."/>
            <person name="Guillou S."/>
            <person name="Cros-Aarteil S."/>
            <person name="Calhoun S."/>
            <person name="Haridas S."/>
            <person name="Kuo A."/>
            <person name="Mondo S."/>
            <person name="Pangilinan J."/>
            <person name="Riley R."/>
            <person name="LaButti K."/>
            <person name="Andreopoulos B."/>
            <person name="Lipzen A."/>
            <person name="Chen C."/>
            <person name="Yan M."/>
            <person name="Daum C."/>
            <person name="Ng V."/>
            <person name="Clum A."/>
            <person name="Steindorff A."/>
            <person name="Ohm R.A."/>
            <person name="Martin F."/>
            <person name="Silar P."/>
            <person name="Natvig D.O."/>
            <person name="Lalanne C."/>
            <person name="Gautier V."/>
            <person name="Ament-Velasquez S.L."/>
            <person name="Kruys A."/>
            <person name="Hutchinson M.I."/>
            <person name="Powell A.J."/>
            <person name="Barry K."/>
            <person name="Miller A.N."/>
            <person name="Grigoriev I.V."/>
            <person name="Debuchy R."/>
            <person name="Gladieux P."/>
            <person name="Hiltunen Thoren M."/>
            <person name="Johannesson H."/>
        </authorList>
    </citation>
    <scope>NUCLEOTIDE SEQUENCE</scope>
    <source>
        <strain evidence="1">PSN293</strain>
    </source>
</reference>
<dbReference type="AlphaFoldDB" id="A0AAN7B713"/>